<dbReference type="Gene3D" id="3.90.226.10">
    <property type="entry name" value="2-enoyl-CoA Hydratase, Chain A, domain 1"/>
    <property type="match status" value="1"/>
</dbReference>
<dbReference type="EMBL" id="LR778301">
    <property type="protein sequence ID" value="CAB1370884.1"/>
    <property type="molecule type" value="Genomic_DNA"/>
</dbReference>
<dbReference type="PANTHER" id="PTHR43802:SF1">
    <property type="entry name" value="IP11341P-RELATED"/>
    <property type="match status" value="1"/>
</dbReference>
<keyword evidence="2" id="KW-0456">Lyase</keyword>
<sequence>MSEPVLLLQKEGPVGIVTLNRPDAMNAFSAELRLALGQAFRDLQADPEIRAAIITGAGRAFCAGMDLKELSSGGDDASGFDKSVVGQDMAEAIAEFEGPVIAAVNGHAVTAGFELALACDFIIASTNAKFADTHARVGILPGWGLSVRLPRLIGINRAKEISFTGNTVTAAQAYEWGLANRVVAPEELLPTCMTMAQQMASCVPHVLKGYKKLIDDGYGMHLPDALKAEKLAGIESAKQVSAATIATRREGVFNRGREQGK</sequence>
<evidence type="ECO:0000256" key="2">
    <source>
        <dbReference type="ARBA" id="ARBA00023239"/>
    </source>
</evidence>
<dbReference type="CDD" id="cd06558">
    <property type="entry name" value="crotonase-like"/>
    <property type="match status" value="1"/>
</dbReference>
<accession>A0A6S6XY12</accession>
<dbReference type="NCBIfam" id="NF004840">
    <property type="entry name" value="PRK06190.1"/>
    <property type="match status" value="1"/>
</dbReference>
<dbReference type="Proteomes" id="UP000515733">
    <property type="component" value="Chromosome"/>
</dbReference>
<dbReference type="AlphaFoldDB" id="A0A6S6XY12"/>
<dbReference type="FunFam" id="3.90.226.10:FF:000009">
    <property type="entry name" value="Carnitinyl-CoA dehydratase"/>
    <property type="match status" value="1"/>
</dbReference>
<evidence type="ECO:0000313" key="4">
    <source>
        <dbReference type="Proteomes" id="UP000515733"/>
    </source>
</evidence>
<dbReference type="PANTHER" id="PTHR43802">
    <property type="entry name" value="ENOYL-COA HYDRATASE"/>
    <property type="match status" value="1"/>
</dbReference>
<dbReference type="SUPFAM" id="SSF52096">
    <property type="entry name" value="ClpP/crotonase"/>
    <property type="match status" value="1"/>
</dbReference>
<dbReference type="GO" id="GO:0016829">
    <property type="term" value="F:lyase activity"/>
    <property type="evidence" value="ECO:0007669"/>
    <property type="project" value="UniProtKB-KW"/>
</dbReference>
<comment type="similarity">
    <text evidence="1">Belongs to the enoyl-CoA hydratase/isomerase family.</text>
</comment>
<reference evidence="3 4" key="1">
    <citation type="submission" date="2020-03" db="EMBL/GenBank/DDBJ databases">
        <authorList>
            <consortium name="Genoscope - CEA"/>
            <person name="William W."/>
        </authorList>
    </citation>
    <scope>NUCLEOTIDE SEQUENCE [LARGE SCALE GENOMIC DNA]</scope>
    <source>
        <strain evidence="4">DSM 16959</strain>
    </source>
</reference>
<organism evidence="3 4">
    <name type="scientific">Denitratisoma oestradiolicum</name>
    <dbReference type="NCBI Taxonomy" id="311182"/>
    <lineage>
        <taxon>Bacteria</taxon>
        <taxon>Pseudomonadati</taxon>
        <taxon>Pseudomonadota</taxon>
        <taxon>Betaproteobacteria</taxon>
        <taxon>Nitrosomonadales</taxon>
        <taxon>Sterolibacteriaceae</taxon>
        <taxon>Denitratisoma</taxon>
    </lineage>
</organism>
<gene>
    <name evidence="3" type="ORF">DENOEST_3730</name>
</gene>
<dbReference type="InterPro" id="IPR029045">
    <property type="entry name" value="ClpP/crotonase-like_dom_sf"/>
</dbReference>
<evidence type="ECO:0000256" key="1">
    <source>
        <dbReference type="ARBA" id="ARBA00005254"/>
    </source>
</evidence>
<dbReference type="Pfam" id="PF00378">
    <property type="entry name" value="ECH_1"/>
    <property type="match status" value="1"/>
</dbReference>
<dbReference type="InterPro" id="IPR001753">
    <property type="entry name" value="Enoyl-CoA_hydra/iso"/>
</dbReference>
<keyword evidence="4" id="KW-1185">Reference proteome</keyword>
<dbReference type="OrthoDB" id="9807606at2"/>
<dbReference type="KEGG" id="doe:DENOEST_3730"/>
<dbReference type="RefSeq" id="WP_145770469.1">
    <property type="nucleotide sequence ID" value="NZ_LR778301.1"/>
</dbReference>
<proteinExistence type="inferred from homology"/>
<evidence type="ECO:0000313" key="3">
    <source>
        <dbReference type="EMBL" id="CAB1370884.1"/>
    </source>
</evidence>
<name>A0A6S6XY12_9PROT</name>
<protein>
    <submittedName>
        <fullName evidence="3">Enoyl-CoA hydratase</fullName>
    </submittedName>
</protein>